<proteinExistence type="predicted"/>
<dbReference type="RefSeq" id="WP_021828332.1">
    <property type="nucleotide sequence ID" value="NZ_CP015840.1"/>
</dbReference>
<reference evidence="2 3" key="1">
    <citation type="journal article" date="2014" name="Syst. Appl. Microbiol.">
        <title>Evidence for the existence of two new members of the family Chlamydiaceae and proposal of Chlamydia avium sp. nov. and Chlamydia gallinacea sp. nov.</title>
        <authorList>
            <person name="Sachse K."/>
            <person name="Laroucau K."/>
            <person name="Riege K."/>
            <person name="Wehner S."/>
            <person name="Dilcher M."/>
            <person name="Creasy H.H."/>
            <person name="Weidmann M."/>
            <person name="Myers G."/>
            <person name="Vorimore F."/>
            <person name="Vicari N."/>
            <person name="Magnino S."/>
            <person name="Liebler-Tenorio E."/>
            <person name="Ruettger A."/>
            <person name="Bavoil P.M."/>
            <person name="Hufert F.T."/>
            <person name="Rossello-Mora R."/>
            <person name="Marz M."/>
        </authorList>
    </citation>
    <scope>NUCLEOTIDE SEQUENCE [LARGE SCALE GENOMIC DNA]</scope>
    <source>
        <strain evidence="2 3">08-1274/3</strain>
    </source>
</reference>
<dbReference type="OrthoDB" id="18076at2"/>
<dbReference type="EMBL" id="CP015840">
    <property type="protein sequence ID" value="ANG66513.1"/>
    <property type="molecule type" value="Genomic_DNA"/>
</dbReference>
<evidence type="ECO:0000313" key="3">
    <source>
        <dbReference type="Proteomes" id="UP000019147"/>
    </source>
</evidence>
<evidence type="ECO:0000313" key="2">
    <source>
        <dbReference type="EMBL" id="ANG66513.1"/>
    </source>
</evidence>
<feature type="transmembrane region" description="Helical" evidence="1">
    <location>
        <begin position="106"/>
        <end position="130"/>
    </location>
</feature>
<dbReference type="KEGG" id="cgz:M787_004210"/>
<organism evidence="2 3">
    <name type="scientific">Chlamydia gallinacea 08-1274/3</name>
    <dbReference type="NCBI Taxonomy" id="1143323"/>
    <lineage>
        <taxon>Bacteria</taxon>
        <taxon>Pseudomonadati</taxon>
        <taxon>Chlamydiota</taxon>
        <taxon>Chlamydiia</taxon>
        <taxon>Chlamydiales</taxon>
        <taxon>Chlamydiaceae</taxon>
        <taxon>Chlamydia/Chlamydophila group</taxon>
        <taxon>Chlamydia</taxon>
    </lineage>
</organism>
<dbReference type="GeneID" id="81478508"/>
<keyword evidence="1" id="KW-0812">Transmembrane</keyword>
<sequence>MNPVCSDLTNDTSPSNPFLLQNEFRQSLMSLQSALAGIQNQMGYGLQMPLPSTAGYGDPAYLIRTTQNNVSAISEIRTEVSAIKAKLQHLTAPATLCTGPMALATCLLAISLVAIGIIVLSSLGLVGILPQVGAILVSTSNAIWTIVSASIVTVICLISVLCVTLIRHHKPVVIEEFPFKF</sequence>
<gene>
    <name evidence="2" type="ORF">M787_004210</name>
</gene>
<evidence type="ECO:0008006" key="4">
    <source>
        <dbReference type="Google" id="ProtNLM"/>
    </source>
</evidence>
<name>A0A173E047_9CHLA</name>
<keyword evidence="1" id="KW-1133">Transmembrane helix</keyword>
<protein>
    <recommendedName>
        <fullName evidence="4">Inclusion membrane protein C</fullName>
    </recommendedName>
</protein>
<feature type="transmembrane region" description="Helical" evidence="1">
    <location>
        <begin position="142"/>
        <end position="166"/>
    </location>
</feature>
<dbReference type="Proteomes" id="UP000019147">
    <property type="component" value="Chromosome"/>
</dbReference>
<dbReference type="STRING" id="1143323.M787_004210"/>
<evidence type="ECO:0000256" key="1">
    <source>
        <dbReference type="SAM" id="Phobius"/>
    </source>
</evidence>
<dbReference type="AlphaFoldDB" id="A0A173E047"/>
<accession>A0A173E047</accession>
<keyword evidence="1" id="KW-0472">Membrane</keyword>